<organism evidence="3 4">
    <name type="scientific">Babesia ovis</name>
    <dbReference type="NCBI Taxonomy" id="5869"/>
    <lineage>
        <taxon>Eukaryota</taxon>
        <taxon>Sar</taxon>
        <taxon>Alveolata</taxon>
        <taxon>Apicomplexa</taxon>
        <taxon>Aconoidasida</taxon>
        <taxon>Piroplasmida</taxon>
        <taxon>Babesiidae</taxon>
        <taxon>Babesia</taxon>
    </lineage>
</organism>
<dbReference type="OrthoDB" id="286820at2759"/>
<dbReference type="PANTHER" id="PTHR24006">
    <property type="entry name" value="UBIQUITIN CARBOXYL-TERMINAL HYDROLASE"/>
    <property type="match status" value="1"/>
</dbReference>
<feature type="region of interest" description="Disordered" evidence="1">
    <location>
        <begin position="155"/>
        <end position="186"/>
    </location>
</feature>
<keyword evidence="4" id="KW-1185">Reference proteome</keyword>
<dbReference type="CDD" id="cd02257">
    <property type="entry name" value="Peptidase_C19"/>
    <property type="match status" value="1"/>
</dbReference>
<dbReference type="InterPro" id="IPR038765">
    <property type="entry name" value="Papain-like_cys_pep_sf"/>
</dbReference>
<evidence type="ECO:0000313" key="3">
    <source>
        <dbReference type="EMBL" id="GFE52820.1"/>
    </source>
</evidence>
<dbReference type="GO" id="GO:0005829">
    <property type="term" value="C:cytosol"/>
    <property type="evidence" value="ECO:0007669"/>
    <property type="project" value="TreeGrafter"/>
</dbReference>
<protein>
    <submittedName>
        <fullName evidence="3">Ubiquitin carboxyl-terminal hydrolase</fullName>
    </submittedName>
</protein>
<evidence type="ECO:0000256" key="1">
    <source>
        <dbReference type="SAM" id="MobiDB-lite"/>
    </source>
</evidence>
<feature type="compositionally biased region" description="Polar residues" evidence="1">
    <location>
        <begin position="76"/>
        <end position="103"/>
    </location>
</feature>
<dbReference type="SUPFAM" id="SSF54001">
    <property type="entry name" value="Cysteine proteinases"/>
    <property type="match status" value="1"/>
</dbReference>
<feature type="domain" description="USP" evidence="2">
    <location>
        <begin position="786"/>
        <end position="1075"/>
    </location>
</feature>
<dbReference type="GO" id="GO:0005634">
    <property type="term" value="C:nucleus"/>
    <property type="evidence" value="ECO:0007669"/>
    <property type="project" value="TreeGrafter"/>
</dbReference>
<dbReference type="PROSITE" id="PS50235">
    <property type="entry name" value="USP_3"/>
    <property type="match status" value="1"/>
</dbReference>
<dbReference type="GO" id="GO:0016579">
    <property type="term" value="P:protein deubiquitination"/>
    <property type="evidence" value="ECO:0007669"/>
    <property type="project" value="InterPro"/>
</dbReference>
<feature type="compositionally biased region" description="Basic and acidic residues" evidence="1">
    <location>
        <begin position="155"/>
        <end position="175"/>
    </location>
</feature>
<dbReference type="EMBL" id="BLIY01000003">
    <property type="protein sequence ID" value="GFE52820.1"/>
    <property type="molecule type" value="Genomic_DNA"/>
</dbReference>
<dbReference type="InterPro" id="IPR028889">
    <property type="entry name" value="USP"/>
</dbReference>
<keyword evidence="3" id="KW-0378">Hydrolase</keyword>
<evidence type="ECO:0000313" key="4">
    <source>
        <dbReference type="Proteomes" id="UP001057455"/>
    </source>
</evidence>
<sequence>MTDRWKENSNPWVMGERTSLFASTRASHRYRSGTPHLGLKMQDNQERQPRLWSRISSDIVDHSQTNAGRRLRGSHMTDSSRLGQTPSNAGGSYNPVKATTTRQVKCDSTPDDVEDITVLPVTVSQLQAINDANNDDKGHVTTVSDTLTVQLIEEPKRSSGADKEVIIDSASRETTADGDSPTERLSSLKDLDVPAEKTPVDTSRAIHEPAGIAADFIAKLGCNPFAIFRLKHARSAVEVSEAELSYVKAVMLSKRHSPEELHSFFKSSISVTNVQMMYIILEFLQDVIISDVSYRELCVRMMETALVYHPDELVHCFSCKYISTLFDPEVDDDVGGRFIRLFLSYKATFGAPGIQVPGIPLCVDSSGNFCYNVEQCDSSDLSFVSQQSDVSYENFELDNENYKNGGYAPTTGHIALEKNIFISCGKVESMALLKICADRAGVISAFDIPASRLRDWLCTIWYELPATRPCLPLMRLCINWIDCRDDPTFLKDAAFALLRKELTILGVFEGGRLLMLELLSFMIKRNGDANVELSKIIDMLAEGEDNILYAVLDSIISRNLMDDSMLDLWCLLCILPWPVVSPDSAICRLMSCTFLIYYQLAYDALRDDATPRHFSSNPMGLLENALRICVCRCSSPVLSKSALLQTILLVELSPLPAVRMTNAPLILSSLCPFLWKCHFIWSNCGRDIDADSLLALCHLYDVLRTCVFCEALHNGHDEMGSRKVPLFPRIQFDSDDGKSADIDSFIGAHNPLDLTVYEAEVGPTYEHVVPEIPEKPTVHALLDRPRGLRNLGNTCYYNSMLQALFHTRSFVHGLFELSEVNEYASVYQRMFRKLMKRGRKAYDPRPGYKLLPSSWTRQAEQQDVTETFSHVLEAIDATLALRRRIFAGLVLRRVKCLGCGKLSDNREIAMDFTFPVTGLRSIQAMFDDFCKIETLCGGNRYFCSHCDAYRRAEMWNVIASPPAHLMVVLSRQLWRLDSDPHGSIPGASKLLDHVRVDDRLRICDFDYTLYGSIFHSGVGSSSGHYYFVGRDSEAPSRWHICDDSQVREASETTVNDISQDKYNSDVPYVLFYRCAQAPATPL</sequence>
<dbReference type="InterPro" id="IPR001394">
    <property type="entry name" value="Peptidase_C19_UCH"/>
</dbReference>
<reference evidence="3" key="1">
    <citation type="submission" date="2019-12" db="EMBL/GenBank/DDBJ databases">
        <title>Genome sequence of Babesia ovis.</title>
        <authorList>
            <person name="Yamagishi J."/>
            <person name="Sevinc F."/>
            <person name="Xuan X."/>
        </authorList>
    </citation>
    <scope>NUCLEOTIDE SEQUENCE</scope>
    <source>
        <strain evidence="3">Selcuk</strain>
    </source>
</reference>
<dbReference type="Pfam" id="PF00443">
    <property type="entry name" value="UCH"/>
    <property type="match status" value="1"/>
</dbReference>
<dbReference type="InterPro" id="IPR050164">
    <property type="entry name" value="Peptidase_C19"/>
</dbReference>
<feature type="region of interest" description="Disordered" evidence="1">
    <location>
        <begin position="63"/>
        <end position="108"/>
    </location>
</feature>
<gene>
    <name evidence="3" type="ORF">BaOVIS_002240</name>
</gene>
<accession>A0A9W5T8J2</accession>
<dbReference type="GO" id="GO:0004843">
    <property type="term" value="F:cysteine-type deubiquitinase activity"/>
    <property type="evidence" value="ECO:0007669"/>
    <property type="project" value="InterPro"/>
</dbReference>
<dbReference type="AlphaFoldDB" id="A0A9W5T8J2"/>
<proteinExistence type="predicted"/>
<dbReference type="Gene3D" id="3.90.70.10">
    <property type="entry name" value="Cysteine proteinases"/>
    <property type="match status" value="1"/>
</dbReference>
<evidence type="ECO:0000259" key="2">
    <source>
        <dbReference type="PROSITE" id="PS50235"/>
    </source>
</evidence>
<dbReference type="Proteomes" id="UP001057455">
    <property type="component" value="Unassembled WGS sequence"/>
</dbReference>
<comment type="caution">
    <text evidence="3">The sequence shown here is derived from an EMBL/GenBank/DDBJ whole genome shotgun (WGS) entry which is preliminary data.</text>
</comment>
<name>A0A9W5T8J2_BABOV</name>